<dbReference type="Proteomes" id="UP000790709">
    <property type="component" value="Unassembled WGS sequence"/>
</dbReference>
<dbReference type="EMBL" id="MU266327">
    <property type="protein sequence ID" value="KAH7931426.1"/>
    <property type="molecule type" value="Genomic_DNA"/>
</dbReference>
<keyword evidence="2" id="KW-1185">Reference proteome</keyword>
<name>A0ACB8C1N4_9AGAM</name>
<organism evidence="1 2">
    <name type="scientific">Leucogyrophana mollusca</name>
    <dbReference type="NCBI Taxonomy" id="85980"/>
    <lineage>
        <taxon>Eukaryota</taxon>
        <taxon>Fungi</taxon>
        <taxon>Dikarya</taxon>
        <taxon>Basidiomycota</taxon>
        <taxon>Agaricomycotina</taxon>
        <taxon>Agaricomycetes</taxon>
        <taxon>Agaricomycetidae</taxon>
        <taxon>Boletales</taxon>
        <taxon>Boletales incertae sedis</taxon>
        <taxon>Leucogyrophana</taxon>
    </lineage>
</organism>
<evidence type="ECO:0000313" key="1">
    <source>
        <dbReference type="EMBL" id="KAH7931426.1"/>
    </source>
</evidence>
<proteinExistence type="predicted"/>
<gene>
    <name evidence="1" type="ORF">BV22DRAFT_15574</name>
</gene>
<protein>
    <submittedName>
        <fullName evidence="1">Uncharacterized protein</fullName>
    </submittedName>
</protein>
<sequence>MWHFLVSFPRSSHACDYIPGTATLLKDDFTVVTREPSSSLAFRTSMAPGNQASHASLSMLSSRSITTAAMTIRSLPIAPSSSSSLPSSSSTTPTVNRPSFITPLHDTPSSSSTLLRAPSISSDPESSSRAITSIVFTTSGVSSATVSVNSDVMSNSQSSTSVSPSSVGEVTSPPASATSSVAAELPPDDHDDDTKSSQNETSNSGALETLSWLPSSAGPPTSGAPATSTLSGAPTTRLPPGPSAAPQQLVSATDTLVTITTQTTVSGRTYETTLTVESIAPARVSSSPMHASSTSSPNNSGGSHSILPEILGPVLGVLALLALGVTLSRNLHQSLGGALHGLIGVQATRDPCLR</sequence>
<evidence type="ECO:0000313" key="2">
    <source>
        <dbReference type="Proteomes" id="UP000790709"/>
    </source>
</evidence>
<reference evidence="1" key="1">
    <citation type="journal article" date="2021" name="New Phytol.">
        <title>Evolutionary innovations through gain and loss of genes in the ectomycorrhizal Boletales.</title>
        <authorList>
            <person name="Wu G."/>
            <person name="Miyauchi S."/>
            <person name="Morin E."/>
            <person name="Kuo A."/>
            <person name="Drula E."/>
            <person name="Varga T."/>
            <person name="Kohler A."/>
            <person name="Feng B."/>
            <person name="Cao Y."/>
            <person name="Lipzen A."/>
            <person name="Daum C."/>
            <person name="Hundley H."/>
            <person name="Pangilinan J."/>
            <person name="Johnson J."/>
            <person name="Barry K."/>
            <person name="LaButti K."/>
            <person name="Ng V."/>
            <person name="Ahrendt S."/>
            <person name="Min B."/>
            <person name="Choi I.G."/>
            <person name="Park H."/>
            <person name="Plett J.M."/>
            <person name="Magnuson J."/>
            <person name="Spatafora J.W."/>
            <person name="Nagy L.G."/>
            <person name="Henrissat B."/>
            <person name="Grigoriev I.V."/>
            <person name="Yang Z.L."/>
            <person name="Xu J."/>
            <person name="Martin F.M."/>
        </authorList>
    </citation>
    <scope>NUCLEOTIDE SEQUENCE</scope>
    <source>
        <strain evidence="1">KUC20120723A-06</strain>
    </source>
</reference>
<comment type="caution">
    <text evidence="1">The sequence shown here is derived from an EMBL/GenBank/DDBJ whole genome shotgun (WGS) entry which is preliminary data.</text>
</comment>
<accession>A0ACB8C1N4</accession>